<dbReference type="InterPro" id="IPR035979">
    <property type="entry name" value="RBD_domain_sf"/>
</dbReference>
<dbReference type="InterPro" id="IPR051847">
    <property type="entry name" value="RNA_proc/Spliceosome_comp"/>
</dbReference>
<dbReference type="GO" id="GO:0003723">
    <property type="term" value="F:RNA binding"/>
    <property type="evidence" value="ECO:0007669"/>
    <property type="project" value="UniProtKB-UniRule"/>
</dbReference>
<accession>A0A8J4R1E9</accession>
<keyword evidence="1 2" id="KW-0694">RNA-binding</keyword>
<feature type="domain" description="RRM" evidence="3">
    <location>
        <begin position="82"/>
        <end position="160"/>
    </location>
</feature>
<dbReference type="PANTHER" id="PTHR45880:SF2">
    <property type="entry name" value="GLYCINE-RICH RNA-BINDING PROTEIN 4, MITOCHONDRIAL ISOFORM X1"/>
    <property type="match status" value="1"/>
</dbReference>
<evidence type="ECO:0000313" key="5">
    <source>
        <dbReference type="Proteomes" id="UP000737018"/>
    </source>
</evidence>
<dbReference type="InterPro" id="IPR012677">
    <property type="entry name" value="Nucleotide-bd_a/b_plait_sf"/>
</dbReference>
<comment type="caution">
    <text evidence="4">The sequence shown here is derived from an EMBL/GenBank/DDBJ whole genome shotgun (WGS) entry which is preliminary data.</text>
</comment>
<dbReference type="GO" id="GO:0071013">
    <property type="term" value="C:catalytic step 2 spliceosome"/>
    <property type="evidence" value="ECO:0007669"/>
    <property type="project" value="TreeGrafter"/>
</dbReference>
<dbReference type="Gene3D" id="3.30.70.330">
    <property type="match status" value="1"/>
</dbReference>
<dbReference type="EMBL" id="JRKL02003024">
    <property type="protein sequence ID" value="KAF3956659.1"/>
    <property type="molecule type" value="Genomic_DNA"/>
</dbReference>
<dbReference type="SUPFAM" id="SSF54928">
    <property type="entry name" value="RNA-binding domain, RBD"/>
    <property type="match status" value="1"/>
</dbReference>
<keyword evidence="5" id="KW-1185">Reference proteome</keyword>
<dbReference type="GO" id="GO:0071011">
    <property type="term" value="C:precatalytic spliceosome"/>
    <property type="evidence" value="ECO:0007669"/>
    <property type="project" value="TreeGrafter"/>
</dbReference>
<dbReference type="GO" id="GO:0005686">
    <property type="term" value="C:U2 snRNP"/>
    <property type="evidence" value="ECO:0007669"/>
    <property type="project" value="TreeGrafter"/>
</dbReference>
<evidence type="ECO:0000256" key="1">
    <source>
        <dbReference type="ARBA" id="ARBA00022884"/>
    </source>
</evidence>
<dbReference type="Pfam" id="PF00076">
    <property type="entry name" value="RRM_1"/>
    <property type="match status" value="1"/>
</dbReference>
<dbReference type="GO" id="GO:0000398">
    <property type="term" value="P:mRNA splicing, via spliceosome"/>
    <property type="evidence" value="ECO:0007669"/>
    <property type="project" value="TreeGrafter"/>
</dbReference>
<dbReference type="PROSITE" id="PS50102">
    <property type="entry name" value="RRM"/>
    <property type="match status" value="1"/>
</dbReference>
<dbReference type="Proteomes" id="UP000737018">
    <property type="component" value="Unassembled WGS sequence"/>
</dbReference>
<dbReference type="CDD" id="cd00590">
    <property type="entry name" value="RRM_SF"/>
    <property type="match status" value="1"/>
</dbReference>
<name>A0A8J4R1E9_9ROSI</name>
<proteinExistence type="predicted"/>
<evidence type="ECO:0000313" key="4">
    <source>
        <dbReference type="EMBL" id="KAF3956659.1"/>
    </source>
</evidence>
<gene>
    <name evidence="4" type="ORF">CMV_018236</name>
</gene>
<sequence length="172" mass="19055">MALLHSFPSQISLLQLQSHRQFPIPNPSVSETPIPPSISPLISSISLSAPTSLRYPSLQSLRCSSSSISSSSFYVHDASPSTKIFIKGLPQSMSEGRLQRTFSQFGEVSQVKMIIDTKSRQPLGFAYIWFTTEDSAELAVKEMNGKFFDGRFVYVTIAKPAPSKSRKGPYKF</sequence>
<evidence type="ECO:0000259" key="3">
    <source>
        <dbReference type="PROSITE" id="PS50102"/>
    </source>
</evidence>
<protein>
    <recommendedName>
        <fullName evidence="3">RRM domain-containing protein</fullName>
    </recommendedName>
</protein>
<reference evidence="4" key="1">
    <citation type="submission" date="2020-03" db="EMBL/GenBank/DDBJ databases">
        <title>Castanea mollissima Vanexum genome sequencing.</title>
        <authorList>
            <person name="Staton M."/>
        </authorList>
    </citation>
    <scope>NUCLEOTIDE SEQUENCE</scope>
    <source>
        <tissue evidence="4">Leaf</tissue>
    </source>
</reference>
<dbReference type="SMART" id="SM00360">
    <property type="entry name" value="RRM"/>
    <property type="match status" value="1"/>
</dbReference>
<organism evidence="4 5">
    <name type="scientific">Castanea mollissima</name>
    <name type="common">Chinese chestnut</name>
    <dbReference type="NCBI Taxonomy" id="60419"/>
    <lineage>
        <taxon>Eukaryota</taxon>
        <taxon>Viridiplantae</taxon>
        <taxon>Streptophyta</taxon>
        <taxon>Embryophyta</taxon>
        <taxon>Tracheophyta</taxon>
        <taxon>Spermatophyta</taxon>
        <taxon>Magnoliopsida</taxon>
        <taxon>eudicotyledons</taxon>
        <taxon>Gunneridae</taxon>
        <taxon>Pentapetalae</taxon>
        <taxon>rosids</taxon>
        <taxon>fabids</taxon>
        <taxon>Fagales</taxon>
        <taxon>Fagaceae</taxon>
        <taxon>Castanea</taxon>
    </lineage>
</organism>
<dbReference type="AlphaFoldDB" id="A0A8J4R1E9"/>
<evidence type="ECO:0000256" key="2">
    <source>
        <dbReference type="PROSITE-ProRule" id="PRU00176"/>
    </source>
</evidence>
<dbReference type="InterPro" id="IPR000504">
    <property type="entry name" value="RRM_dom"/>
</dbReference>
<dbReference type="PANTHER" id="PTHR45880">
    <property type="entry name" value="RNA-BINDING MOTIF PROTEIN, X-LINKED 2"/>
    <property type="match status" value="1"/>
</dbReference>
<dbReference type="OrthoDB" id="272703at2759"/>